<feature type="region of interest" description="Disordered" evidence="1">
    <location>
        <begin position="1"/>
        <end position="24"/>
    </location>
</feature>
<reference evidence="3" key="1">
    <citation type="submission" date="2016-01" db="EMBL/GenBank/DDBJ databases">
        <authorList>
            <person name="Peeters C."/>
        </authorList>
    </citation>
    <scope>NUCLEOTIDE SEQUENCE [LARGE SCALE GENOMIC DNA]</scope>
</reference>
<protein>
    <submittedName>
        <fullName evidence="2">Uncharacterized protein</fullName>
    </submittedName>
</protein>
<keyword evidence="3" id="KW-1185">Reference proteome</keyword>
<dbReference type="AlphaFoldDB" id="A0A158IEI0"/>
<sequence>MTTRTSRMGASPETPPGVSVSPTAAVPPIAPLESSETVTVACRLPQGVHLDIVKHGELRKRVTLNGANSRDAVAGFGITEHVPKAFFEQWLADHQESPAVKNGLIFAHKRKASVEAQAEDNTDLKSGLDPMNPKKPGKDLLPLSKE</sequence>
<feature type="region of interest" description="Disordered" evidence="1">
    <location>
        <begin position="115"/>
        <end position="146"/>
    </location>
</feature>
<evidence type="ECO:0000256" key="1">
    <source>
        <dbReference type="SAM" id="MobiDB-lite"/>
    </source>
</evidence>
<dbReference type="Proteomes" id="UP000054740">
    <property type="component" value="Unassembled WGS sequence"/>
</dbReference>
<dbReference type="RefSeq" id="WP_060854202.1">
    <property type="nucleotide sequence ID" value="NZ_FCNY02000012.1"/>
</dbReference>
<organism evidence="2 3">
    <name type="scientific">Caballeronia cordobensis</name>
    <name type="common">Burkholderia cordobensis</name>
    <dbReference type="NCBI Taxonomy" id="1353886"/>
    <lineage>
        <taxon>Bacteria</taxon>
        <taxon>Pseudomonadati</taxon>
        <taxon>Pseudomonadota</taxon>
        <taxon>Betaproteobacteria</taxon>
        <taxon>Burkholderiales</taxon>
        <taxon>Burkholderiaceae</taxon>
        <taxon>Caballeronia</taxon>
    </lineage>
</organism>
<proteinExistence type="predicted"/>
<name>A0A158IEI0_CABCO</name>
<gene>
    <name evidence="2" type="ORF">AWB70_04691</name>
</gene>
<dbReference type="EMBL" id="FCNY02000012">
    <property type="protein sequence ID" value="SAL55022.1"/>
    <property type="molecule type" value="Genomic_DNA"/>
</dbReference>
<evidence type="ECO:0000313" key="2">
    <source>
        <dbReference type="EMBL" id="SAL55022.1"/>
    </source>
</evidence>
<accession>A0A158IEI0</accession>
<evidence type="ECO:0000313" key="3">
    <source>
        <dbReference type="Proteomes" id="UP000054740"/>
    </source>
</evidence>